<reference evidence="8" key="1">
    <citation type="submission" date="2019-10" db="EMBL/GenBank/DDBJ databases">
        <authorList>
            <consortium name="DOE Joint Genome Institute"/>
            <person name="Kuo A."/>
            <person name="Miyauchi S."/>
            <person name="Kiss E."/>
            <person name="Drula E."/>
            <person name="Kohler A."/>
            <person name="Sanchez-Garcia M."/>
            <person name="Andreopoulos B."/>
            <person name="Barry K.W."/>
            <person name="Bonito G."/>
            <person name="Buee M."/>
            <person name="Carver A."/>
            <person name="Chen C."/>
            <person name="Cichocki N."/>
            <person name="Clum A."/>
            <person name="Culley D."/>
            <person name="Crous P.W."/>
            <person name="Fauchery L."/>
            <person name="Girlanda M."/>
            <person name="Hayes R."/>
            <person name="Keri Z."/>
            <person name="LaButti K."/>
            <person name="Lipzen A."/>
            <person name="Lombard V."/>
            <person name="Magnuson J."/>
            <person name="Maillard F."/>
            <person name="Morin E."/>
            <person name="Murat C."/>
            <person name="Nolan M."/>
            <person name="Ohm R."/>
            <person name="Pangilinan J."/>
            <person name="Pereira M."/>
            <person name="Perotto S."/>
            <person name="Peter M."/>
            <person name="Riley R."/>
            <person name="Sitrit Y."/>
            <person name="Stielow B."/>
            <person name="Szollosi G."/>
            <person name="Zifcakova L."/>
            <person name="Stursova M."/>
            <person name="Spatafora J.W."/>
            <person name="Tedersoo L."/>
            <person name="Vaario L.-M."/>
            <person name="Yamada A."/>
            <person name="Yan M."/>
            <person name="Wang P."/>
            <person name="Xu J."/>
            <person name="Bruns T."/>
            <person name="Baldrian P."/>
            <person name="Vilgalys R."/>
            <person name="Henrissat B."/>
            <person name="Grigoriev I.V."/>
            <person name="Hibbett D."/>
            <person name="Nagy L.G."/>
            <person name="Martin F.M."/>
        </authorList>
    </citation>
    <scope>NUCLEOTIDE SEQUENCE</scope>
    <source>
        <strain evidence="8">Prilba</strain>
    </source>
</reference>
<organism evidence="8 9">
    <name type="scientific">Russula ochroleuca</name>
    <dbReference type="NCBI Taxonomy" id="152965"/>
    <lineage>
        <taxon>Eukaryota</taxon>
        <taxon>Fungi</taxon>
        <taxon>Dikarya</taxon>
        <taxon>Basidiomycota</taxon>
        <taxon>Agaricomycotina</taxon>
        <taxon>Agaricomycetes</taxon>
        <taxon>Russulales</taxon>
        <taxon>Russulaceae</taxon>
        <taxon>Russula</taxon>
    </lineage>
</organism>
<gene>
    <name evidence="8" type="ORF">DFH94DRAFT_839320</name>
</gene>
<dbReference type="InterPro" id="IPR036265">
    <property type="entry name" value="HIT-like_sf"/>
</dbReference>
<name>A0A9P5MUS0_9AGAM</name>
<dbReference type="Pfam" id="PF04677">
    <property type="entry name" value="CwfJ_C_1"/>
    <property type="match status" value="1"/>
</dbReference>
<dbReference type="InterPro" id="IPR006767">
    <property type="entry name" value="Cwf19-like_C_dom-2"/>
</dbReference>
<evidence type="ECO:0000256" key="1">
    <source>
        <dbReference type="ARBA" id="ARBA00022664"/>
    </source>
</evidence>
<dbReference type="Proteomes" id="UP000759537">
    <property type="component" value="Unassembled WGS sequence"/>
</dbReference>
<dbReference type="GO" id="GO:0008270">
    <property type="term" value="F:zinc ion binding"/>
    <property type="evidence" value="ECO:0007669"/>
    <property type="project" value="UniProtKB-KW"/>
</dbReference>
<sequence>MGSIGLLFDKILTIHNKHGPFELTLCIGDFFGPSPGGNDSDDVGRLLGGQLRAPIPCYIMQGEYPLPERVIEQFSKANGELCSNVFLLSKSAVVTTAEGLRIACIGGTYKAAVYNGSEIPHGFSSPYFTSQTVSKLLANAVSSGVDSSSLSSIVSSVVSSPLIDVLVSHDWPTLITNFSAVPLPSAESSNTGSPPIDDIITKTKPRYIFCSGEGKSPSFWEREPFTWEDETDRVSRFIGLGAFGGEQIDGRKQRWFYAFVIRPQVQTTAISHRPADATSNPFADIPRTHKRPLASAEGESFGWGRGEQGKPNPGYRGKRGDGTDDLNNGPERARPPQEYICRICNNPGHFIRDCPSRHAVGDTGGRKPREGYVCRVCGSELHYIEDCPVGRACEKHVYRRTREVGPDECWFCLSNPALVKHLIVAVGGECYVTFPKGQLVPTHNTEQHENNDVFKVPGGGHVLIVPIAHVATLDSIPGELRTSVVVECNRYQAALRALYAKYGATAVFFEVGRVSSKAGHAHIQAVPVPFSLENRVESAFREEGKLQGIEFDVEEAGASSSEEEGYFRVELPSGKRLVHRIRQGSLFSVQFGRKVLASLLKMEERIDWKSCLQSEEADKIDVQAFKTAFAPFDPSC</sequence>
<dbReference type="InterPro" id="IPR001878">
    <property type="entry name" value="Znf_CCHC"/>
</dbReference>
<dbReference type="PROSITE" id="PS50158">
    <property type="entry name" value="ZF_CCHC"/>
    <property type="match status" value="1"/>
</dbReference>
<dbReference type="SMART" id="SM00343">
    <property type="entry name" value="ZnF_C2HC"/>
    <property type="match status" value="2"/>
</dbReference>
<dbReference type="GO" id="GO:0000398">
    <property type="term" value="P:mRNA splicing, via spliceosome"/>
    <property type="evidence" value="ECO:0007669"/>
    <property type="project" value="TreeGrafter"/>
</dbReference>
<dbReference type="SUPFAM" id="SSF54197">
    <property type="entry name" value="HIT-like"/>
    <property type="match status" value="1"/>
</dbReference>
<dbReference type="GO" id="GO:0061632">
    <property type="term" value="F:RNA lariat debranching enzyme activator activity"/>
    <property type="evidence" value="ECO:0007669"/>
    <property type="project" value="TreeGrafter"/>
</dbReference>
<proteinExistence type="predicted"/>
<evidence type="ECO:0000256" key="2">
    <source>
        <dbReference type="ARBA" id="ARBA00022723"/>
    </source>
</evidence>
<evidence type="ECO:0000256" key="6">
    <source>
        <dbReference type="SAM" id="MobiDB-lite"/>
    </source>
</evidence>
<comment type="caution">
    <text evidence="8">The sequence shown here is derived from an EMBL/GenBank/DDBJ whole genome shotgun (WGS) entry which is preliminary data.</text>
</comment>
<dbReference type="InterPro" id="IPR040194">
    <property type="entry name" value="Cwf19-like"/>
</dbReference>
<keyword evidence="2" id="KW-0479">Metal-binding</keyword>
<dbReference type="OrthoDB" id="444325at2759"/>
<evidence type="ECO:0000256" key="5">
    <source>
        <dbReference type="PROSITE-ProRule" id="PRU00047"/>
    </source>
</evidence>
<dbReference type="Pfam" id="PF13696">
    <property type="entry name" value="zf-CCHC_2"/>
    <property type="match status" value="2"/>
</dbReference>
<dbReference type="Gene3D" id="3.30.428.10">
    <property type="entry name" value="HIT-like"/>
    <property type="match status" value="1"/>
</dbReference>
<evidence type="ECO:0000256" key="4">
    <source>
        <dbReference type="ARBA" id="ARBA00022833"/>
    </source>
</evidence>
<dbReference type="InterPro" id="IPR006768">
    <property type="entry name" value="Cwf19-like_C_dom-1"/>
</dbReference>
<reference evidence="8" key="2">
    <citation type="journal article" date="2020" name="Nat. Commun.">
        <title>Large-scale genome sequencing of mycorrhizal fungi provides insights into the early evolution of symbiotic traits.</title>
        <authorList>
            <person name="Miyauchi S."/>
            <person name="Kiss E."/>
            <person name="Kuo A."/>
            <person name="Drula E."/>
            <person name="Kohler A."/>
            <person name="Sanchez-Garcia M."/>
            <person name="Morin E."/>
            <person name="Andreopoulos B."/>
            <person name="Barry K.W."/>
            <person name="Bonito G."/>
            <person name="Buee M."/>
            <person name="Carver A."/>
            <person name="Chen C."/>
            <person name="Cichocki N."/>
            <person name="Clum A."/>
            <person name="Culley D."/>
            <person name="Crous P.W."/>
            <person name="Fauchery L."/>
            <person name="Girlanda M."/>
            <person name="Hayes R.D."/>
            <person name="Keri Z."/>
            <person name="LaButti K."/>
            <person name="Lipzen A."/>
            <person name="Lombard V."/>
            <person name="Magnuson J."/>
            <person name="Maillard F."/>
            <person name="Murat C."/>
            <person name="Nolan M."/>
            <person name="Ohm R.A."/>
            <person name="Pangilinan J."/>
            <person name="Pereira M.F."/>
            <person name="Perotto S."/>
            <person name="Peter M."/>
            <person name="Pfister S."/>
            <person name="Riley R."/>
            <person name="Sitrit Y."/>
            <person name="Stielow J.B."/>
            <person name="Szollosi G."/>
            <person name="Zifcakova L."/>
            <person name="Stursova M."/>
            <person name="Spatafora J.W."/>
            <person name="Tedersoo L."/>
            <person name="Vaario L.M."/>
            <person name="Yamada A."/>
            <person name="Yan M."/>
            <person name="Wang P."/>
            <person name="Xu J."/>
            <person name="Bruns T."/>
            <person name="Baldrian P."/>
            <person name="Vilgalys R."/>
            <person name="Dunand C."/>
            <person name="Henrissat B."/>
            <person name="Grigoriev I.V."/>
            <person name="Hibbett D."/>
            <person name="Nagy L.G."/>
            <person name="Martin F.M."/>
        </authorList>
    </citation>
    <scope>NUCLEOTIDE SEQUENCE</scope>
    <source>
        <strain evidence="8">Prilba</strain>
    </source>
</reference>
<dbReference type="CDD" id="cd07380">
    <property type="entry name" value="MPP_CWF19_N"/>
    <property type="match status" value="1"/>
</dbReference>
<dbReference type="InterPro" id="IPR036875">
    <property type="entry name" value="Znf_CCHC_sf"/>
</dbReference>
<dbReference type="GO" id="GO:0003676">
    <property type="term" value="F:nucleic acid binding"/>
    <property type="evidence" value="ECO:0007669"/>
    <property type="project" value="InterPro"/>
</dbReference>
<evidence type="ECO:0000259" key="7">
    <source>
        <dbReference type="PROSITE" id="PS50158"/>
    </source>
</evidence>
<feature type="region of interest" description="Disordered" evidence="6">
    <location>
        <begin position="293"/>
        <end position="334"/>
    </location>
</feature>
<evidence type="ECO:0000256" key="3">
    <source>
        <dbReference type="ARBA" id="ARBA00022771"/>
    </source>
</evidence>
<dbReference type="SUPFAM" id="SSF57756">
    <property type="entry name" value="Retrovirus zinc finger-like domains"/>
    <property type="match status" value="1"/>
</dbReference>
<dbReference type="Pfam" id="PF04676">
    <property type="entry name" value="CwfJ_C_2"/>
    <property type="match status" value="1"/>
</dbReference>
<dbReference type="EMBL" id="WHVB01000010">
    <property type="protein sequence ID" value="KAF8479169.1"/>
    <property type="molecule type" value="Genomic_DNA"/>
</dbReference>
<dbReference type="InterPro" id="IPR025829">
    <property type="entry name" value="Zn_knuckle_CX2CX3GHX4C"/>
</dbReference>
<keyword evidence="3 5" id="KW-0863">Zinc-finger</keyword>
<keyword evidence="4" id="KW-0862">Zinc</keyword>
<dbReference type="AlphaFoldDB" id="A0A9P5MUS0"/>
<keyword evidence="9" id="KW-1185">Reference proteome</keyword>
<dbReference type="GO" id="GO:0071014">
    <property type="term" value="C:post-mRNA release spliceosomal complex"/>
    <property type="evidence" value="ECO:0007669"/>
    <property type="project" value="TreeGrafter"/>
</dbReference>
<protein>
    <submittedName>
        <fullName evidence="8">CwfJ C-terminus 1-domain-containing protein-like protein</fullName>
    </submittedName>
</protein>
<feature type="domain" description="CCHC-type" evidence="7">
    <location>
        <begin position="341"/>
        <end position="356"/>
    </location>
</feature>
<accession>A0A9P5MUS0</accession>
<dbReference type="PANTHER" id="PTHR12072">
    <property type="entry name" value="CWF19, CELL CYCLE CONTROL PROTEIN"/>
    <property type="match status" value="1"/>
</dbReference>
<keyword evidence="1" id="KW-0507">mRNA processing</keyword>
<evidence type="ECO:0000313" key="8">
    <source>
        <dbReference type="EMBL" id="KAF8479169.1"/>
    </source>
</evidence>
<dbReference type="PANTHER" id="PTHR12072:SF4">
    <property type="entry name" value="CWF19-LIKE PROTEIN 1"/>
    <property type="match status" value="1"/>
</dbReference>
<evidence type="ECO:0000313" key="9">
    <source>
        <dbReference type="Proteomes" id="UP000759537"/>
    </source>
</evidence>
<dbReference type="Gene3D" id="4.10.60.10">
    <property type="entry name" value="Zinc finger, CCHC-type"/>
    <property type="match status" value="1"/>
</dbReference>